<accession>A0A2J6RBU3</accession>
<evidence type="ECO:0000313" key="2">
    <source>
        <dbReference type="Proteomes" id="UP000235786"/>
    </source>
</evidence>
<protein>
    <recommendedName>
        <fullName evidence="3">F-box domain-containing protein</fullName>
    </recommendedName>
</protein>
<name>A0A2J6RBU3_HYAVF</name>
<keyword evidence="2" id="KW-1185">Reference proteome</keyword>
<evidence type="ECO:0000313" key="1">
    <source>
        <dbReference type="EMBL" id="PMD35982.1"/>
    </source>
</evidence>
<dbReference type="OrthoDB" id="2823490at2759"/>
<sequence length="104" mass="11711">MGTFLGLPRELRNEILTFVLLHQDEAPTDVSDASGRAELDDIDSLGSKRDYVLSVEQYPPRNSTSLLLLSRQLHDETQKLITLLPTKSYVLDVIIANETKLWAT</sequence>
<dbReference type="Proteomes" id="UP000235786">
    <property type="component" value="Unassembled WGS sequence"/>
</dbReference>
<gene>
    <name evidence="1" type="ORF">L207DRAFT_515719</name>
</gene>
<dbReference type="EMBL" id="KZ613951">
    <property type="protein sequence ID" value="PMD35982.1"/>
    <property type="molecule type" value="Genomic_DNA"/>
</dbReference>
<dbReference type="AlphaFoldDB" id="A0A2J6RBU3"/>
<reference evidence="1 2" key="1">
    <citation type="submission" date="2016-04" db="EMBL/GenBank/DDBJ databases">
        <title>A degradative enzymes factory behind the ericoid mycorrhizal symbiosis.</title>
        <authorList>
            <consortium name="DOE Joint Genome Institute"/>
            <person name="Martino E."/>
            <person name="Morin E."/>
            <person name="Grelet G."/>
            <person name="Kuo A."/>
            <person name="Kohler A."/>
            <person name="Daghino S."/>
            <person name="Barry K."/>
            <person name="Choi C."/>
            <person name="Cichocki N."/>
            <person name="Clum A."/>
            <person name="Copeland A."/>
            <person name="Hainaut M."/>
            <person name="Haridas S."/>
            <person name="Labutti K."/>
            <person name="Lindquist E."/>
            <person name="Lipzen A."/>
            <person name="Khouja H.-R."/>
            <person name="Murat C."/>
            <person name="Ohm R."/>
            <person name="Olson A."/>
            <person name="Spatafora J."/>
            <person name="Veneault-Fourrey C."/>
            <person name="Henrissat B."/>
            <person name="Grigoriev I."/>
            <person name="Martin F."/>
            <person name="Perotto S."/>
        </authorList>
    </citation>
    <scope>NUCLEOTIDE SEQUENCE [LARGE SCALE GENOMIC DNA]</scope>
    <source>
        <strain evidence="1 2">F</strain>
    </source>
</reference>
<proteinExistence type="predicted"/>
<organism evidence="1 2">
    <name type="scientific">Hyaloscypha variabilis (strain UAMH 11265 / GT02V1 / F)</name>
    <name type="common">Meliniomyces variabilis</name>
    <dbReference type="NCBI Taxonomy" id="1149755"/>
    <lineage>
        <taxon>Eukaryota</taxon>
        <taxon>Fungi</taxon>
        <taxon>Dikarya</taxon>
        <taxon>Ascomycota</taxon>
        <taxon>Pezizomycotina</taxon>
        <taxon>Leotiomycetes</taxon>
        <taxon>Helotiales</taxon>
        <taxon>Hyaloscyphaceae</taxon>
        <taxon>Hyaloscypha</taxon>
        <taxon>Hyaloscypha variabilis</taxon>
    </lineage>
</organism>
<evidence type="ECO:0008006" key="3">
    <source>
        <dbReference type="Google" id="ProtNLM"/>
    </source>
</evidence>